<sequence>MDRADRVVERIRRIVVRRPDLVNLWREVTPILTAEVPHFEAPCFFTVDPECRIVTSHFQEGLPEIPGEWLAREYAEDDFNSMTSVLASPAGIGTLHAATAGRPERSVKYHVEMQPFGCEQELVVALRTPDRAPWGSIGLYRETGRPLFSEPEQRLLVAAAPVLADGVRHGLLAAQAREPDLAEAPGVIVLDGYDVVSATPSAAYWLDALGRGLEDLPVAVLSAAGDVASGRPGAGGPDTKVCVCGPTGRWVALHAGPLVDATGRAQVCVVLDAARPEHLEALLMRAHQLTPRERDVAGLVLRGLATEAIAAELSISPLTVQQHLAAVFDKTGVRSRRELVADVFRSRFEPRVRDNEARTKAARASRGGPKP</sequence>
<proteinExistence type="predicted"/>
<dbReference type="Pfam" id="PF00196">
    <property type="entry name" value="GerE"/>
    <property type="match status" value="1"/>
</dbReference>
<evidence type="ECO:0000313" key="5">
    <source>
        <dbReference type="EMBL" id="WQQ26946.1"/>
    </source>
</evidence>
<keyword evidence="2" id="KW-0238">DNA-binding</keyword>
<dbReference type="RefSeq" id="WP_322457542.1">
    <property type="nucleotide sequence ID" value="NZ_CP141059.1"/>
</dbReference>
<keyword evidence="1" id="KW-0805">Transcription regulation</keyword>
<dbReference type="InterPro" id="IPR000792">
    <property type="entry name" value="Tscrpt_reg_LuxR_C"/>
</dbReference>
<evidence type="ECO:0000256" key="2">
    <source>
        <dbReference type="ARBA" id="ARBA00023125"/>
    </source>
</evidence>
<keyword evidence="3" id="KW-0804">Transcription</keyword>
<feature type="domain" description="HTH luxR-type" evidence="4">
    <location>
        <begin position="282"/>
        <end position="347"/>
    </location>
</feature>
<dbReference type="PANTHER" id="PTHR44688:SF16">
    <property type="entry name" value="DNA-BINDING TRANSCRIPTIONAL ACTIVATOR DEVR_DOSR"/>
    <property type="match status" value="1"/>
</dbReference>
<dbReference type="Proteomes" id="UP001327225">
    <property type="component" value="Chromosome"/>
</dbReference>
<dbReference type="SUPFAM" id="SSF46894">
    <property type="entry name" value="C-terminal effector domain of the bipartite response regulators"/>
    <property type="match status" value="1"/>
</dbReference>
<dbReference type="InterPro" id="IPR036388">
    <property type="entry name" value="WH-like_DNA-bd_sf"/>
</dbReference>
<dbReference type="PRINTS" id="PR00038">
    <property type="entry name" value="HTHLUXR"/>
</dbReference>
<gene>
    <name evidence="5" type="ORF">SHK19_01640</name>
</gene>
<dbReference type="InterPro" id="IPR016032">
    <property type="entry name" value="Sig_transdc_resp-reg_C-effctor"/>
</dbReference>
<accession>A0ABZ0ZSP9</accession>
<protein>
    <submittedName>
        <fullName evidence="5">LuxR C-terminal-related transcriptional regulator</fullName>
    </submittedName>
</protein>
<evidence type="ECO:0000259" key="4">
    <source>
        <dbReference type="PROSITE" id="PS50043"/>
    </source>
</evidence>
<dbReference type="SMART" id="SM00421">
    <property type="entry name" value="HTH_LUXR"/>
    <property type="match status" value="1"/>
</dbReference>
<evidence type="ECO:0000256" key="1">
    <source>
        <dbReference type="ARBA" id="ARBA00023015"/>
    </source>
</evidence>
<dbReference type="EMBL" id="CP141059">
    <property type="protein sequence ID" value="WQQ26946.1"/>
    <property type="molecule type" value="Genomic_DNA"/>
</dbReference>
<evidence type="ECO:0000313" key="6">
    <source>
        <dbReference type="Proteomes" id="UP001327225"/>
    </source>
</evidence>
<dbReference type="PROSITE" id="PS00622">
    <property type="entry name" value="HTH_LUXR_1"/>
    <property type="match status" value="1"/>
</dbReference>
<evidence type="ECO:0000256" key="3">
    <source>
        <dbReference type="ARBA" id="ARBA00023163"/>
    </source>
</evidence>
<dbReference type="Gene3D" id="1.10.10.10">
    <property type="entry name" value="Winged helix-like DNA-binding domain superfamily/Winged helix DNA-binding domain"/>
    <property type="match status" value="1"/>
</dbReference>
<name>A0ABZ0ZSP9_9ACTN</name>
<reference evidence="6" key="1">
    <citation type="submission" date="2023-12" db="EMBL/GenBank/DDBJ databases">
        <title>Novel species in genus Nocardioides.</title>
        <authorList>
            <person name="Zhou H."/>
        </authorList>
    </citation>
    <scope>NUCLEOTIDE SEQUENCE [LARGE SCALE GENOMIC DNA]</scope>
    <source>
        <strain evidence="6">HM61</strain>
    </source>
</reference>
<keyword evidence="6" id="KW-1185">Reference proteome</keyword>
<dbReference type="PANTHER" id="PTHR44688">
    <property type="entry name" value="DNA-BINDING TRANSCRIPTIONAL ACTIVATOR DEVR_DOSR"/>
    <property type="match status" value="1"/>
</dbReference>
<organism evidence="5 6">
    <name type="scientific">Nocardioides bizhenqiangii</name>
    <dbReference type="NCBI Taxonomy" id="3095076"/>
    <lineage>
        <taxon>Bacteria</taxon>
        <taxon>Bacillati</taxon>
        <taxon>Actinomycetota</taxon>
        <taxon>Actinomycetes</taxon>
        <taxon>Propionibacteriales</taxon>
        <taxon>Nocardioidaceae</taxon>
        <taxon>Nocardioides</taxon>
    </lineage>
</organism>
<dbReference type="CDD" id="cd06170">
    <property type="entry name" value="LuxR_C_like"/>
    <property type="match status" value="1"/>
</dbReference>
<dbReference type="PROSITE" id="PS50043">
    <property type="entry name" value="HTH_LUXR_2"/>
    <property type="match status" value="1"/>
</dbReference>